<evidence type="ECO:0000259" key="20">
    <source>
        <dbReference type="PROSITE" id="PS51003"/>
    </source>
</evidence>
<comment type="cofactor">
    <cofactor evidence="17">
        <name>heme</name>
        <dbReference type="ChEBI" id="CHEBI:30413"/>
    </cofactor>
    <text evidence="17">Binds 2 heme groups non-covalently.</text>
</comment>
<dbReference type="Pfam" id="PF00032">
    <property type="entry name" value="Cytochrom_B_C"/>
    <property type="match status" value="1"/>
</dbReference>
<keyword evidence="15 18" id="KW-0472">Membrane</keyword>
<feature type="domain" description="Cytochrome b/b6 N-terminal region profile" evidence="19">
    <location>
        <begin position="1"/>
        <end position="205"/>
    </location>
</feature>
<dbReference type="GO" id="GO:0008121">
    <property type="term" value="F:quinol-cytochrome-c reductase activity"/>
    <property type="evidence" value="ECO:0007669"/>
    <property type="project" value="InterPro"/>
</dbReference>
<feature type="transmembrane region" description="Helical" evidence="18">
    <location>
        <begin position="77"/>
        <end position="97"/>
    </location>
</feature>
<keyword evidence="4 18" id="KW-0813">Transport</keyword>
<reference evidence="21" key="1">
    <citation type="journal article" date="2011" name="Mar. Genomics">
        <title>Crawling through time: Transition of snails to slugs dating back to the Paleozoic, based on mitochondrial phylogenomics.</title>
        <authorList>
            <person name="Medina M."/>
            <person name="Lal S."/>
            <person name="Valles Y."/>
            <person name="Takaoka T.L."/>
            <person name="Dayrat B.A."/>
            <person name="Boore J.L."/>
            <person name="Gosliner T."/>
        </authorList>
    </citation>
    <scope>NUCLEOTIDE SEQUENCE</scope>
</reference>
<comment type="subcellular location">
    <subcellularLocation>
        <location evidence="2">Mitochondrion inner membrane</location>
        <topology evidence="2">Multi-pass membrane protein</topology>
    </subcellularLocation>
</comment>
<feature type="transmembrane region" description="Helical" evidence="18">
    <location>
        <begin position="109"/>
        <end position="129"/>
    </location>
</feature>
<evidence type="ECO:0000256" key="10">
    <source>
        <dbReference type="ARBA" id="ARBA00022982"/>
    </source>
</evidence>
<evidence type="ECO:0000256" key="15">
    <source>
        <dbReference type="ARBA" id="ARBA00023136"/>
    </source>
</evidence>
<dbReference type="InterPro" id="IPR016174">
    <property type="entry name" value="Di-haem_cyt_TM"/>
</dbReference>
<keyword evidence="8 17" id="KW-0479">Metal-binding</keyword>
<evidence type="ECO:0000256" key="9">
    <source>
        <dbReference type="ARBA" id="ARBA00022792"/>
    </source>
</evidence>
<feature type="transmembrane region" description="Helical" evidence="18">
    <location>
        <begin position="136"/>
        <end position="154"/>
    </location>
</feature>
<dbReference type="PANTHER" id="PTHR19271">
    <property type="entry name" value="CYTOCHROME B"/>
    <property type="match status" value="1"/>
</dbReference>
<feature type="binding site" evidence="16">
    <location>
        <position position="197"/>
    </location>
    <ligand>
        <name>a ubiquinone</name>
        <dbReference type="ChEBI" id="CHEBI:16389"/>
    </ligand>
</feature>
<feature type="binding site" description="axial binding residue" evidence="17">
    <location>
        <position position="192"/>
    </location>
    <ligand>
        <name>heme b</name>
        <dbReference type="ChEBI" id="CHEBI:60344"/>
        <label>b566</label>
    </ligand>
    <ligandPart>
        <name>Fe</name>
        <dbReference type="ChEBI" id="CHEBI:18248"/>
    </ligandPart>
</feature>
<dbReference type="Pfam" id="PF00033">
    <property type="entry name" value="Cytochrome_B"/>
    <property type="match status" value="1"/>
</dbReference>
<comment type="cofactor">
    <cofactor evidence="18">
        <name>heme b</name>
        <dbReference type="ChEBI" id="CHEBI:60344"/>
    </cofactor>
    <text evidence="18">Binds 2 heme groups non-covalently.</text>
</comment>
<dbReference type="SUPFAM" id="SSF81342">
    <property type="entry name" value="Transmembrane di-heme cytochromes"/>
    <property type="match status" value="1"/>
</dbReference>
<dbReference type="GO" id="GO:0006122">
    <property type="term" value="P:mitochondrial electron transport, ubiquinol to cytochrome c"/>
    <property type="evidence" value="ECO:0007669"/>
    <property type="project" value="TreeGrafter"/>
</dbReference>
<dbReference type="InterPro" id="IPR048260">
    <property type="entry name" value="Cytochrome_b_C_euk/bac"/>
</dbReference>
<dbReference type="PROSITE" id="PS51002">
    <property type="entry name" value="CYTB_NTER"/>
    <property type="match status" value="1"/>
</dbReference>
<evidence type="ECO:0000256" key="5">
    <source>
        <dbReference type="ARBA" id="ARBA00022617"/>
    </source>
</evidence>
<dbReference type="CDD" id="cd00284">
    <property type="entry name" value="Cytochrome_b_N"/>
    <property type="match status" value="1"/>
</dbReference>
<feature type="transmembrane region" description="Helical" evidence="18">
    <location>
        <begin position="258"/>
        <end position="277"/>
    </location>
</feature>
<feature type="transmembrane region" description="Helical" evidence="18">
    <location>
        <begin position="24"/>
        <end position="46"/>
    </location>
</feature>
<feature type="domain" description="Cytochrome b/b6 C-terminal region profile" evidence="20">
    <location>
        <begin position="206"/>
        <end position="372"/>
    </location>
</feature>
<dbReference type="PIRSF" id="PIRSF038885">
    <property type="entry name" value="COB"/>
    <property type="match status" value="1"/>
</dbReference>
<keyword evidence="5 17" id="KW-0349">Heme</keyword>
<name>E6Y1E0_9GAST</name>
<keyword evidence="11 18" id="KW-1133">Transmembrane helix</keyword>
<keyword evidence="7 18" id="KW-0812">Transmembrane</keyword>
<evidence type="ECO:0000256" key="18">
    <source>
        <dbReference type="RuleBase" id="RU362117"/>
    </source>
</evidence>
<evidence type="ECO:0000256" key="11">
    <source>
        <dbReference type="ARBA" id="ARBA00022989"/>
    </source>
</evidence>
<dbReference type="PROSITE" id="PS51003">
    <property type="entry name" value="CYTB_CTER"/>
    <property type="match status" value="1"/>
</dbReference>
<dbReference type="GO" id="GO:0045275">
    <property type="term" value="C:respiratory chain complex III"/>
    <property type="evidence" value="ECO:0007669"/>
    <property type="project" value="InterPro"/>
</dbReference>
<feature type="transmembrane region" description="Helical" evidence="18">
    <location>
        <begin position="316"/>
        <end position="335"/>
    </location>
</feature>
<comment type="similarity">
    <text evidence="18">Belongs to the cytochrome b family.</text>
</comment>
<sequence length="372" mass="41844">MYLLRGSNPAEEVLGLPSPSGISVWWNGGSILGLLLGFQILTGLFLSMHYTADMVNTFTSVIHIVRDTPMGWLFRNLHANGASLFFVFMYLHIGRGLYYQSYLSQPRTWMVGVTILFISMATAFLVYVLPWGQMSFWGATVITNLLSAIPYLGPSIVEWIWGGFSVGQSTLNRFFSLHFILPFLIGGLSLLHLIFLHEKGSTNPLGSTNHISKIPFHPYFTWKDSVGFLILIGMMMILGFFLPTVLGDPENFIPANSMVTPVHIMPEWYFLFAYAILRSIPSKLGGVIALVMSIAVLYFLPLAGSMKWLIPSAFTFPYQLVYWMIIVVFMLLTWLGSCPIEEPYLNIAGPMTVLYFSSFGLLVGTFMWNKMI</sequence>
<dbReference type="GO" id="GO:0005743">
    <property type="term" value="C:mitochondrial inner membrane"/>
    <property type="evidence" value="ECO:0007669"/>
    <property type="project" value="UniProtKB-SubCell"/>
</dbReference>
<geneLocation type="mitochondrion" evidence="21"/>
<keyword evidence="9" id="KW-0999">Mitochondrion inner membrane</keyword>
<dbReference type="PANTHER" id="PTHR19271:SF16">
    <property type="entry name" value="CYTOCHROME B"/>
    <property type="match status" value="1"/>
</dbReference>
<keyword evidence="13" id="KW-0830">Ubiquinone</keyword>
<feature type="transmembrane region" description="Helical" evidence="18">
    <location>
        <begin position="174"/>
        <end position="196"/>
    </location>
</feature>
<dbReference type="AlphaFoldDB" id="E6Y1E0"/>
<feature type="transmembrane region" description="Helical" evidence="18">
    <location>
        <begin position="347"/>
        <end position="368"/>
    </location>
</feature>
<dbReference type="GO" id="GO:0046872">
    <property type="term" value="F:metal ion binding"/>
    <property type="evidence" value="ECO:0007669"/>
    <property type="project" value="UniProtKB-UniRule"/>
</dbReference>
<dbReference type="InterPro" id="IPR027387">
    <property type="entry name" value="Cytb/b6-like_sf"/>
</dbReference>
<dbReference type="CDD" id="cd00290">
    <property type="entry name" value="cytochrome_b_C"/>
    <property type="match status" value="1"/>
</dbReference>
<dbReference type="InterPro" id="IPR036150">
    <property type="entry name" value="Cyt_b/b6_C_sf"/>
</dbReference>
<dbReference type="InterPro" id="IPR030689">
    <property type="entry name" value="Cytochrome_b"/>
</dbReference>
<keyword evidence="10 18" id="KW-0249">Electron transport</keyword>
<dbReference type="GO" id="GO:0016491">
    <property type="term" value="F:oxidoreductase activity"/>
    <property type="evidence" value="ECO:0007669"/>
    <property type="project" value="UniProtKB-UniRule"/>
</dbReference>
<evidence type="ECO:0000256" key="3">
    <source>
        <dbReference type="ARBA" id="ARBA00013531"/>
    </source>
</evidence>
<feature type="binding site" description="axial binding residue" evidence="17">
    <location>
        <position position="92"/>
    </location>
    <ligand>
        <name>heme b</name>
        <dbReference type="ChEBI" id="CHEBI:60344"/>
        <label>b566</label>
    </ligand>
    <ligandPart>
        <name>Fe</name>
        <dbReference type="ChEBI" id="CHEBI:18248"/>
    </ligandPart>
</feature>
<dbReference type="InterPro" id="IPR048259">
    <property type="entry name" value="Cytochrome_b_N_euk/bac"/>
</dbReference>
<evidence type="ECO:0000259" key="19">
    <source>
        <dbReference type="PROSITE" id="PS51002"/>
    </source>
</evidence>
<evidence type="ECO:0000256" key="2">
    <source>
        <dbReference type="ARBA" id="ARBA00004448"/>
    </source>
</evidence>
<evidence type="ECO:0000256" key="17">
    <source>
        <dbReference type="PIRSR" id="PIRSR038885-2"/>
    </source>
</evidence>
<dbReference type="SUPFAM" id="SSF81648">
    <property type="entry name" value="a domain/subunit of cytochrome bc1 complex (Ubiquinol-cytochrome c reductase)"/>
    <property type="match status" value="1"/>
</dbReference>
<feature type="binding site" description="axial binding residue" evidence="17">
    <location>
        <position position="178"/>
    </location>
    <ligand>
        <name>heme b</name>
        <dbReference type="ChEBI" id="CHEBI:60344"/>
        <label>b562</label>
    </ligand>
    <ligandPart>
        <name>Fe</name>
        <dbReference type="ChEBI" id="CHEBI:18248"/>
    </ligandPart>
</feature>
<evidence type="ECO:0000256" key="1">
    <source>
        <dbReference type="ARBA" id="ARBA00002566"/>
    </source>
</evidence>
<evidence type="ECO:0000256" key="8">
    <source>
        <dbReference type="ARBA" id="ARBA00022723"/>
    </source>
</evidence>
<keyword evidence="12 17" id="KW-0408">Iron</keyword>
<comment type="function">
    <text evidence="1 18">Component of the ubiquinol-cytochrome c reductase complex (complex III or cytochrome b-c1 complex) that is part of the mitochondrial respiratory chain. The b-c1 complex mediates electron transfer from ubiquinol to cytochrome c. Contributes to the generation of a proton gradient across the mitochondrial membrane that is then used for ATP synthesis.</text>
</comment>
<gene>
    <name evidence="21" type="primary">CYTB</name>
</gene>
<feature type="transmembrane region" description="Helical" evidence="18">
    <location>
        <begin position="284"/>
        <end position="304"/>
    </location>
</feature>
<evidence type="ECO:0000313" key="21">
    <source>
        <dbReference type="EMBL" id="ABJ55877.1"/>
    </source>
</evidence>
<accession>E6Y1E0</accession>
<evidence type="ECO:0000256" key="4">
    <source>
        <dbReference type="ARBA" id="ARBA00022448"/>
    </source>
</evidence>
<proteinExistence type="inferred from homology"/>
<dbReference type="InterPro" id="IPR005798">
    <property type="entry name" value="Cyt_b/b6_C"/>
</dbReference>
<protein>
    <recommendedName>
        <fullName evidence="3 18">Cytochrome b</fullName>
    </recommendedName>
</protein>
<feature type="binding site" description="axial binding residue" evidence="17">
    <location>
        <position position="78"/>
    </location>
    <ligand>
        <name>heme b</name>
        <dbReference type="ChEBI" id="CHEBI:60344"/>
        <label>b562</label>
    </ligand>
    <ligandPart>
        <name>Fe</name>
        <dbReference type="ChEBI" id="CHEBI:18248"/>
    </ligandPart>
</feature>
<feature type="transmembrane region" description="Helical" evidence="18">
    <location>
        <begin position="226"/>
        <end position="246"/>
    </location>
</feature>
<evidence type="ECO:0000256" key="12">
    <source>
        <dbReference type="ARBA" id="ARBA00023004"/>
    </source>
</evidence>
<keyword evidence="14 18" id="KW-0496">Mitochondrion</keyword>
<evidence type="ECO:0000256" key="13">
    <source>
        <dbReference type="ARBA" id="ARBA00023075"/>
    </source>
</evidence>
<evidence type="ECO:0000256" key="7">
    <source>
        <dbReference type="ARBA" id="ARBA00022692"/>
    </source>
</evidence>
<evidence type="ECO:0000256" key="6">
    <source>
        <dbReference type="ARBA" id="ARBA00022660"/>
    </source>
</evidence>
<keyword evidence="6 18" id="KW-0679">Respiratory chain</keyword>
<dbReference type="InterPro" id="IPR005797">
    <property type="entry name" value="Cyt_b/b6_N"/>
</dbReference>
<evidence type="ECO:0000256" key="16">
    <source>
        <dbReference type="PIRSR" id="PIRSR038885-1"/>
    </source>
</evidence>
<evidence type="ECO:0000256" key="14">
    <source>
        <dbReference type="ARBA" id="ARBA00023128"/>
    </source>
</evidence>
<dbReference type="EMBL" id="DQ991937">
    <property type="protein sequence ID" value="ABJ55877.1"/>
    <property type="molecule type" value="Genomic_DNA"/>
</dbReference>
<organism evidence="21">
    <name type="scientific">Sagaminopteron nigropunctatum</name>
    <dbReference type="NCBI Taxonomy" id="1874340"/>
    <lineage>
        <taxon>Eukaryota</taxon>
        <taxon>Metazoa</taxon>
        <taxon>Spiralia</taxon>
        <taxon>Lophotrochozoa</taxon>
        <taxon>Mollusca</taxon>
        <taxon>Gastropoda</taxon>
        <taxon>Heterobranchia</taxon>
        <taxon>Euthyneura</taxon>
        <taxon>Tectipleura</taxon>
        <taxon>Cephalaspidea</taxon>
        <taxon>Philinoidea</taxon>
        <taxon>Gastropteridae</taxon>
        <taxon>Sagaminopteron</taxon>
    </lineage>
</organism>
<dbReference type="Gene3D" id="1.20.810.10">
    <property type="entry name" value="Cytochrome Bc1 Complex, Chain C"/>
    <property type="match status" value="1"/>
</dbReference>